<evidence type="ECO:0000313" key="3">
    <source>
        <dbReference type="EMBL" id="RWS30281.1"/>
    </source>
</evidence>
<proteinExistence type="predicted"/>
<dbReference type="PANTHER" id="PTHR10252">
    <property type="entry name" value="HISTONE-LIKE TRANSCRIPTION FACTOR CCAAT-RELATED"/>
    <property type="match status" value="1"/>
</dbReference>
<dbReference type="EMBL" id="NCKV01000567">
    <property type="protein sequence ID" value="RWS30281.1"/>
    <property type="molecule type" value="Genomic_DNA"/>
</dbReference>
<dbReference type="AlphaFoldDB" id="A0A443SRW8"/>
<dbReference type="Gene3D" id="1.10.20.10">
    <property type="entry name" value="Histone, subunit A"/>
    <property type="match status" value="1"/>
</dbReference>
<dbReference type="OrthoDB" id="1291358at2759"/>
<dbReference type="SUPFAM" id="SSF47113">
    <property type="entry name" value="Histone-fold"/>
    <property type="match status" value="1"/>
</dbReference>
<dbReference type="PANTHER" id="PTHR10252:SF54">
    <property type="entry name" value="CHROMATIN ACCESSIBILITY COMPLEX PROTEIN 1"/>
    <property type="match status" value="1"/>
</dbReference>
<dbReference type="GO" id="GO:0006261">
    <property type="term" value="P:DNA-templated DNA replication"/>
    <property type="evidence" value="ECO:0007669"/>
    <property type="project" value="TreeGrafter"/>
</dbReference>
<dbReference type="STRING" id="299467.A0A443SRW8"/>
<protein>
    <submittedName>
        <fullName evidence="3">Chromatin accessibility complex protein 1-like protein</fullName>
    </submittedName>
</protein>
<keyword evidence="2" id="KW-0539">Nucleus</keyword>
<organism evidence="3 4">
    <name type="scientific">Leptotrombidium deliense</name>
    <dbReference type="NCBI Taxonomy" id="299467"/>
    <lineage>
        <taxon>Eukaryota</taxon>
        <taxon>Metazoa</taxon>
        <taxon>Ecdysozoa</taxon>
        <taxon>Arthropoda</taxon>
        <taxon>Chelicerata</taxon>
        <taxon>Arachnida</taxon>
        <taxon>Acari</taxon>
        <taxon>Acariformes</taxon>
        <taxon>Trombidiformes</taxon>
        <taxon>Prostigmata</taxon>
        <taxon>Anystina</taxon>
        <taxon>Parasitengona</taxon>
        <taxon>Trombiculoidea</taxon>
        <taxon>Trombiculidae</taxon>
        <taxon>Leptotrombidium</taxon>
    </lineage>
</organism>
<dbReference type="GO" id="GO:0008623">
    <property type="term" value="C:CHRAC"/>
    <property type="evidence" value="ECO:0007669"/>
    <property type="project" value="TreeGrafter"/>
</dbReference>
<dbReference type="Proteomes" id="UP000288716">
    <property type="component" value="Unassembled WGS sequence"/>
</dbReference>
<reference evidence="3 4" key="1">
    <citation type="journal article" date="2018" name="Gigascience">
        <title>Genomes of trombidid mites reveal novel predicted allergens and laterally-transferred genes associated with secondary metabolism.</title>
        <authorList>
            <person name="Dong X."/>
            <person name="Chaisiri K."/>
            <person name="Xia D."/>
            <person name="Armstrong S.D."/>
            <person name="Fang Y."/>
            <person name="Donnelly M.J."/>
            <person name="Kadowaki T."/>
            <person name="McGarry J.W."/>
            <person name="Darby A.C."/>
            <person name="Makepeace B.L."/>
        </authorList>
    </citation>
    <scope>NUCLEOTIDE SEQUENCE [LARGE SCALE GENOMIC DNA]</scope>
    <source>
        <strain evidence="3">UoL-UT</strain>
    </source>
</reference>
<gene>
    <name evidence="3" type="ORF">B4U80_10155</name>
</gene>
<dbReference type="InterPro" id="IPR050568">
    <property type="entry name" value="Transcr_DNA_Rep_Reg"/>
</dbReference>
<accession>A0A443SRW8</accession>
<evidence type="ECO:0000256" key="2">
    <source>
        <dbReference type="ARBA" id="ARBA00023242"/>
    </source>
</evidence>
<dbReference type="InterPro" id="IPR009072">
    <property type="entry name" value="Histone-fold"/>
</dbReference>
<dbReference type="GO" id="GO:0046982">
    <property type="term" value="F:protein heterodimerization activity"/>
    <property type="evidence" value="ECO:0007669"/>
    <property type="project" value="InterPro"/>
</dbReference>
<name>A0A443SRW8_9ACAR</name>
<evidence type="ECO:0000313" key="4">
    <source>
        <dbReference type="Proteomes" id="UP000288716"/>
    </source>
</evidence>
<evidence type="ECO:0000256" key="1">
    <source>
        <dbReference type="ARBA" id="ARBA00004123"/>
    </source>
</evidence>
<dbReference type="GO" id="GO:0006338">
    <property type="term" value="P:chromatin remodeling"/>
    <property type="evidence" value="ECO:0007669"/>
    <property type="project" value="TreeGrafter"/>
</dbReference>
<sequence>MRSSPNVNNVSEDAVVITAKAAELFLAHLAVNAHDRKNDHNLEYNDIAEIVEQNSEFSFLHDIIPKKITVREYRKMLAEFQNEDTTEKCNRKREASSEEEN</sequence>
<comment type="subcellular location">
    <subcellularLocation>
        <location evidence="1">Nucleus</location>
    </subcellularLocation>
</comment>
<dbReference type="VEuPathDB" id="VectorBase:LDEU001759"/>
<dbReference type="CDD" id="cd22924">
    <property type="entry name" value="HFD_CHRAC1-like"/>
    <property type="match status" value="1"/>
</dbReference>
<comment type="caution">
    <text evidence="3">The sequence shown here is derived from an EMBL/GenBank/DDBJ whole genome shotgun (WGS) entry which is preliminary data.</text>
</comment>
<keyword evidence="4" id="KW-1185">Reference proteome</keyword>